<comment type="pathway">
    <text evidence="2">Secondary metabolite biosynthesis.</text>
</comment>
<dbReference type="FunFam" id="3.20.20.100:FF:000004">
    <property type="entry name" value="Oxidoreductase, aldo/keto reductase"/>
    <property type="match status" value="1"/>
</dbReference>
<evidence type="ECO:0000256" key="1">
    <source>
        <dbReference type="ARBA" id="ARBA00001947"/>
    </source>
</evidence>
<dbReference type="InterPro" id="IPR020843">
    <property type="entry name" value="ER"/>
</dbReference>
<dbReference type="SUPFAM" id="SSF51430">
    <property type="entry name" value="NAD(P)-linked oxidoreductase"/>
    <property type="match status" value="1"/>
</dbReference>
<dbReference type="FunFam" id="3.40.50.720:FF:000039">
    <property type="entry name" value="Alcohol dehydrogenase AdhP"/>
    <property type="match status" value="1"/>
</dbReference>
<dbReference type="InterPro" id="IPR036812">
    <property type="entry name" value="NAD(P)_OxRdtase_dom_sf"/>
</dbReference>
<dbReference type="InterPro" id="IPR023210">
    <property type="entry name" value="NADP_OxRdtase_dom"/>
</dbReference>
<dbReference type="GO" id="GO:0005829">
    <property type="term" value="C:cytosol"/>
    <property type="evidence" value="ECO:0007669"/>
    <property type="project" value="UniProtKB-ARBA"/>
</dbReference>
<dbReference type="CDD" id="cd08297">
    <property type="entry name" value="CAD3"/>
    <property type="match status" value="1"/>
</dbReference>
<dbReference type="Gene3D" id="3.90.180.10">
    <property type="entry name" value="Medium-chain alcohol dehydrogenases, catalytic domain"/>
    <property type="match status" value="1"/>
</dbReference>
<keyword evidence="5 8" id="KW-0862">Zinc</keyword>
<dbReference type="SUPFAM" id="SSF51735">
    <property type="entry name" value="NAD(P)-binding Rossmann-fold domains"/>
    <property type="match status" value="1"/>
</dbReference>
<evidence type="ECO:0000256" key="6">
    <source>
        <dbReference type="ARBA" id="ARBA00023002"/>
    </source>
</evidence>
<proteinExistence type="inferred from homology"/>
<feature type="compositionally biased region" description="Basic and acidic residues" evidence="9">
    <location>
        <begin position="267"/>
        <end position="281"/>
    </location>
</feature>
<comment type="caution">
    <text evidence="11">The sequence shown here is derived from an EMBL/GenBank/DDBJ whole genome shotgun (WGS) entry which is preliminary data.</text>
</comment>
<name>A0A9P5E2V4_9HYPO</name>
<dbReference type="Pfam" id="PF00248">
    <property type="entry name" value="Aldo_ket_red"/>
    <property type="match status" value="1"/>
</dbReference>
<evidence type="ECO:0000256" key="3">
    <source>
        <dbReference type="ARBA" id="ARBA00008072"/>
    </source>
</evidence>
<evidence type="ECO:0000259" key="10">
    <source>
        <dbReference type="SMART" id="SM00829"/>
    </source>
</evidence>
<dbReference type="GO" id="GO:0008270">
    <property type="term" value="F:zinc ion binding"/>
    <property type="evidence" value="ECO:0007669"/>
    <property type="project" value="InterPro"/>
</dbReference>
<evidence type="ECO:0000313" key="12">
    <source>
        <dbReference type="Proteomes" id="UP000737391"/>
    </source>
</evidence>
<keyword evidence="12" id="KW-1185">Reference proteome</keyword>
<dbReference type="Proteomes" id="UP000737391">
    <property type="component" value="Unassembled WGS sequence"/>
</dbReference>
<dbReference type="PANTHER" id="PTHR42940">
    <property type="entry name" value="ALCOHOL DEHYDROGENASE 1-RELATED"/>
    <property type="match status" value="1"/>
</dbReference>
<evidence type="ECO:0000256" key="4">
    <source>
        <dbReference type="ARBA" id="ARBA00022723"/>
    </source>
</evidence>
<feature type="domain" description="Enoyl reductase (ER)" evidence="10">
    <location>
        <begin position="442"/>
        <end position="772"/>
    </location>
</feature>
<protein>
    <submittedName>
        <fullName evidence="11">Alcohol dehydrogenase</fullName>
    </submittedName>
</protein>
<dbReference type="Gene3D" id="3.40.50.720">
    <property type="entry name" value="NAD(P)-binding Rossmann-like Domain"/>
    <property type="match status" value="1"/>
</dbReference>
<gene>
    <name evidence="11" type="ORF">FAGAP_12767</name>
</gene>
<keyword evidence="6" id="KW-0560">Oxidoreductase</keyword>
<dbReference type="AlphaFoldDB" id="A0A9P5E2V4"/>
<dbReference type="PROSITE" id="PS00059">
    <property type="entry name" value="ADH_ZINC"/>
    <property type="match status" value="1"/>
</dbReference>
<dbReference type="Pfam" id="PF08240">
    <property type="entry name" value="ADH_N"/>
    <property type="match status" value="1"/>
</dbReference>
<comment type="similarity">
    <text evidence="3 8">Belongs to the zinc-containing alcohol dehydrogenase family.</text>
</comment>
<sequence>MSAKELPPHLKQSVEASKCEYRNLGKSGLRISVPVFGCMSFGDKRILPWVIGEDEALELLKAAYDRGLNTWDTANTYSNGASEEIVGKALKKFNIPRHKVVILSKCRWGVGEEPGARHINFKDEFAISKDYQNQYGLSRAAIFNQVNASLARLDTDYIDLLQIHRFDDDTPLEETMKALHDLVQSGKVRYIGASSMWATQFARMQFVAEKNNWTKFISMQNHYNLLYREEEREMIRFCNDTGVGIIPWAPLCRGHLARPPAQFGATERSREEKEGSGELSETDQRIIGRVVEVAGKHDWPMAHVALAWIHQRVTSPIIGFSSVGRIEQAIGARGKKLSDEEVKTQKGQGTVTRNERLEFRGTRSVSIPRRNIDPGSACVSASFTERYFSSAAKPTKSSAPPSAFTVALKPAHAQRTYQLNAILTMSSSIPSTQKAALIENPGNDARIVIRSDILVANPGENEILVKLEFTGLCGSEIRALSGWGPYNPIVGHEGVGTVVKLGKEVGTGLLGKRVGVKWLYRACGTCTICKRGYSNNCPEQLNTGKHVAGTLQEYMVADARYVTEIPDGLAGEVAAPLLCAGLTMAGAVSKLKGYAEKGDWVVISGSGGGLGHLGVQIACRLNGLRVIAVDTGEPRRKLSLDSGAEHFIDFLNDNLEERVKEMTGEGASAVLVVTGSQEAFIQAPSLVRNMGIIVTIGLPRNDFNIPLSATICSARSLTVTGVAVGTEEQMKELLQHAVEGTIAPEVKVLEFEEVENVIGGLKRQEITGRVVVRIP</sequence>
<evidence type="ECO:0000256" key="9">
    <source>
        <dbReference type="SAM" id="MobiDB-lite"/>
    </source>
</evidence>
<accession>A0A9P5E2V4</accession>
<dbReference type="InterPro" id="IPR013149">
    <property type="entry name" value="ADH-like_C"/>
</dbReference>
<dbReference type="OrthoDB" id="1720422at2759"/>
<dbReference type="InterPro" id="IPR002328">
    <property type="entry name" value="ADH_Zn_CS"/>
</dbReference>
<dbReference type="EMBL" id="LUFC02001437">
    <property type="protein sequence ID" value="KAF4474662.1"/>
    <property type="molecule type" value="Genomic_DNA"/>
</dbReference>
<dbReference type="InterPro" id="IPR036291">
    <property type="entry name" value="NAD(P)-bd_dom_sf"/>
</dbReference>
<keyword evidence="4 8" id="KW-0479">Metal-binding</keyword>
<keyword evidence="7" id="KW-0520">NAD</keyword>
<comment type="cofactor">
    <cofactor evidence="1 8">
        <name>Zn(2+)</name>
        <dbReference type="ChEBI" id="CHEBI:29105"/>
    </cofactor>
</comment>
<dbReference type="Pfam" id="PF00107">
    <property type="entry name" value="ADH_zinc_N"/>
    <property type="match status" value="1"/>
</dbReference>
<dbReference type="PANTHER" id="PTHR42940:SF2">
    <property type="entry name" value="DEHYDROGENASE FAMILY OXIDOREDUCTASE, PUTATIVE (JCVI)-RELATED"/>
    <property type="match status" value="1"/>
</dbReference>
<reference evidence="11" key="1">
    <citation type="submission" date="2020-01" db="EMBL/GenBank/DDBJ databases">
        <title>Identification and distribution of gene clusters putatively required for synthesis of sphingolipid metabolism inhibitors in phylogenetically diverse species of the filamentous fungus Fusarium.</title>
        <authorList>
            <person name="Kim H.-S."/>
            <person name="Busman M."/>
            <person name="Brown D.W."/>
            <person name="Divon H."/>
            <person name="Uhlig S."/>
            <person name="Proctor R.H."/>
        </authorList>
    </citation>
    <scope>NUCLEOTIDE SEQUENCE</scope>
    <source>
        <strain evidence="11">NRRL 31653</strain>
    </source>
</reference>
<evidence type="ECO:0000256" key="8">
    <source>
        <dbReference type="RuleBase" id="RU361277"/>
    </source>
</evidence>
<dbReference type="CDD" id="cd19079">
    <property type="entry name" value="AKR_EcYajO-like"/>
    <property type="match status" value="1"/>
</dbReference>
<evidence type="ECO:0000256" key="7">
    <source>
        <dbReference type="ARBA" id="ARBA00023027"/>
    </source>
</evidence>
<feature type="region of interest" description="Disordered" evidence="9">
    <location>
        <begin position="261"/>
        <end position="281"/>
    </location>
</feature>
<evidence type="ECO:0000256" key="5">
    <source>
        <dbReference type="ARBA" id="ARBA00022833"/>
    </source>
</evidence>
<organism evidence="11 12">
    <name type="scientific">Fusarium agapanthi</name>
    <dbReference type="NCBI Taxonomy" id="1803897"/>
    <lineage>
        <taxon>Eukaryota</taxon>
        <taxon>Fungi</taxon>
        <taxon>Dikarya</taxon>
        <taxon>Ascomycota</taxon>
        <taxon>Pezizomycotina</taxon>
        <taxon>Sordariomycetes</taxon>
        <taxon>Hypocreomycetidae</taxon>
        <taxon>Hypocreales</taxon>
        <taxon>Nectriaceae</taxon>
        <taxon>Fusarium</taxon>
        <taxon>Fusarium fujikuroi species complex</taxon>
    </lineage>
</organism>
<dbReference type="InterPro" id="IPR013154">
    <property type="entry name" value="ADH-like_N"/>
</dbReference>
<evidence type="ECO:0000313" key="11">
    <source>
        <dbReference type="EMBL" id="KAF4474662.1"/>
    </source>
</evidence>
<dbReference type="SMART" id="SM00829">
    <property type="entry name" value="PKS_ER"/>
    <property type="match status" value="1"/>
</dbReference>
<dbReference type="GO" id="GO:0004022">
    <property type="term" value="F:alcohol dehydrogenase (NAD+) activity"/>
    <property type="evidence" value="ECO:0007669"/>
    <property type="project" value="TreeGrafter"/>
</dbReference>
<evidence type="ECO:0000256" key="2">
    <source>
        <dbReference type="ARBA" id="ARBA00005179"/>
    </source>
</evidence>
<dbReference type="Gene3D" id="3.20.20.100">
    <property type="entry name" value="NADP-dependent oxidoreductase domain"/>
    <property type="match status" value="1"/>
</dbReference>
<dbReference type="SUPFAM" id="SSF50129">
    <property type="entry name" value="GroES-like"/>
    <property type="match status" value="1"/>
</dbReference>
<dbReference type="InterPro" id="IPR011032">
    <property type="entry name" value="GroES-like_sf"/>
</dbReference>